<dbReference type="EMBL" id="JACHXV010000024">
    <property type="protein sequence ID" value="MBB3175300.1"/>
    <property type="molecule type" value="Genomic_DNA"/>
</dbReference>
<dbReference type="RefSeq" id="WP_176621820.1">
    <property type="nucleotide sequence ID" value="NZ_JABXXQ010000012.1"/>
</dbReference>
<reference evidence="3 5" key="1">
    <citation type="submission" date="2020-06" db="EMBL/GenBank/DDBJ databases">
        <title>Description of novel acetic acid bacteria.</title>
        <authorList>
            <person name="Sombolestani A."/>
        </authorList>
    </citation>
    <scope>NUCLEOTIDE SEQUENCE [LARGE SCALE GENOMIC DNA]</scope>
    <source>
        <strain evidence="3 5">LMG 26838</strain>
    </source>
</reference>
<keyword evidence="4" id="KW-1185">Reference proteome</keyword>
<evidence type="ECO:0000313" key="3">
    <source>
        <dbReference type="EMBL" id="NVN29089.1"/>
    </source>
</evidence>
<evidence type="ECO:0000313" key="5">
    <source>
        <dbReference type="Proteomes" id="UP000565205"/>
    </source>
</evidence>
<dbReference type="Proteomes" id="UP000557688">
    <property type="component" value="Unassembled WGS sequence"/>
</dbReference>
<dbReference type="Proteomes" id="UP000565205">
    <property type="component" value="Unassembled WGS sequence"/>
</dbReference>
<sequence length="101" mass="10934">MSAYAVIIRDSTVDAGELALYQQKAPAARAGHDLTPLAFYGAFEVLEGAPIEGAVILRFPNIEAARAWYDSPAYREALPHRLRGAESRAFIIEGIDTEADG</sequence>
<comment type="caution">
    <text evidence="3">The sequence shown here is derived from an EMBL/GenBank/DDBJ whole genome shotgun (WGS) entry which is preliminary data.</text>
</comment>
<dbReference type="Pfam" id="PF07045">
    <property type="entry name" value="DUF1330"/>
    <property type="match status" value="1"/>
</dbReference>
<name>A0A850NKT6_9PROT</name>
<reference evidence="2 4" key="2">
    <citation type="submission" date="2020-08" db="EMBL/GenBank/DDBJ databases">
        <title>Genomic Encyclopedia of Type Strains, Phase III (KMG-III): the genomes of soil and plant-associated and newly described type strains.</title>
        <authorList>
            <person name="Whitman W."/>
        </authorList>
    </citation>
    <scope>NUCLEOTIDE SEQUENCE [LARGE SCALE GENOMIC DNA]</scope>
    <source>
        <strain evidence="2 4">CECT 8088</strain>
    </source>
</reference>
<evidence type="ECO:0000313" key="2">
    <source>
        <dbReference type="EMBL" id="MBB3175300.1"/>
    </source>
</evidence>
<dbReference type="AlphaFoldDB" id="A0A850NKT6"/>
<proteinExistence type="predicted"/>
<evidence type="ECO:0000313" key="4">
    <source>
        <dbReference type="Proteomes" id="UP000557688"/>
    </source>
</evidence>
<dbReference type="SUPFAM" id="SSF54909">
    <property type="entry name" value="Dimeric alpha+beta barrel"/>
    <property type="match status" value="1"/>
</dbReference>
<gene>
    <name evidence="2" type="ORF">FHR90_003154</name>
    <name evidence="3" type="ORF">HUK83_01850</name>
</gene>
<dbReference type="InterPro" id="IPR010753">
    <property type="entry name" value="DUF1330"/>
</dbReference>
<dbReference type="EMBL" id="JABXXQ010000012">
    <property type="protein sequence ID" value="NVN29089.1"/>
    <property type="molecule type" value="Genomic_DNA"/>
</dbReference>
<evidence type="ECO:0000259" key="1">
    <source>
        <dbReference type="Pfam" id="PF07045"/>
    </source>
</evidence>
<dbReference type="Gene3D" id="3.30.70.100">
    <property type="match status" value="1"/>
</dbReference>
<organism evidence="3 5">
    <name type="scientific">Endobacter medicaginis</name>
    <dbReference type="NCBI Taxonomy" id="1181271"/>
    <lineage>
        <taxon>Bacteria</taxon>
        <taxon>Pseudomonadati</taxon>
        <taxon>Pseudomonadota</taxon>
        <taxon>Alphaproteobacteria</taxon>
        <taxon>Acetobacterales</taxon>
        <taxon>Acetobacteraceae</taxon>
        <taxon>Endobacter</taxon>
    </lineage>
</organism>
<protein>
    <submittedName>
        <fullName evidence="3">DUF1330 domain-containing protein</fullName>
    </submittedName>
</protein>
<feature type="domain" description="DUF1330" evidence="1">
    <location>
        <begin position="3"/>
        <end position="95"/>
    </location>
</feature>
<accession>A0A850NKT6</accession>
<dbReference type="InterPro" id="IPR011008">
    <property type="entry name" value="Dimeric_a/b-barrel"/>
</dbReference>